<protein>
    <submittedName>
        <fullName evidence="2">Uncharacterized protein</fullName>
    </submittedName>
</protein>
<feature type="region of interest" description="Disordered" evidence="1">
    <location>
        <begin position="405"/>
        <end position="560"/>
    </location>
</feature>
<dbReference type="AlphaFoldDB" id="A0A5J5EGG3"/>
<reference evidence="2 3" key="1">
    <citation type="submission" date="2019-09" db="EMBL/GenBank/DDBJ databases">
        <title>Draft genome of the ectomycorrhizal ascomycete Sphaerosporella brunnea.</title>
        <authorList>
            <consortium name="DOE Joint Genome Institute"/>
            <person name="Benucci G.M."/>
            <person name="Marozzi G."/>
            <person name="Antonielli L."/>
            <person name="Sanchez S."/>
            <person name="Marco P."/>
            <person name="Wang X."/>
            <person name="Falini L.B."/>
            <person name="Barry K."/>
            <person name="Haridas S."/>
            <person name="Lipzen A."/>
            <person name="Labutti K."/>
            <person name="Grigoriev I.V."/>
            <person name="Murat C."/>
            <person name="Martin F."/>
            <person name="Albertini E."/>
            <person name="Donnini D."/>
            <person name="Bonito G."/>
        </authorList>
    </citation>
    <scope>NUCLEOTIDE SEQUENCE [LARGE SCALE GENOMIC DNA]</scope>
    <source>
        <strain evidence="2 3">Sb_GMNB300</strain>
    </source>
</reference>
<dbReference type="EMBL" id="VXIS01000394">
    <property type="protein sequence ID" value="KAA8893868.1"/>
    <property type="molecule type" value="Genomic_DNA"/>
</dbReference>
<keyword evidence="3" id="KW-1185">Reference proteome</keyword>
<dbReference type="Proteomes" id="UP000326924">
    <property type="component" value="Unassembled WGS sequence"/>
</dbReference>
<feature type="compositionally biased region" description="Polar residues" evidence="1">
    <location>
        <begin position="159"/>
        <end position="168"/>
    </location>
</feature>
<feature type="compositionally biased region" description="Low complexity" evidence="1">
    <location>
        <begin position="329"/>
        <end position="345"/>
    </location>
</feature>
<evidence type="ECO:0000313" key="3">
    <source>
        <dbReference type="Proteomes" id="UP000326924"/>
    </source>
</evidence>
<feature type="compositionally biased region" description="Basic residues" evidence="1">
    <location>
        <begin position="447"/>
        <end position="458"/>
    </location>
</feature>
<feature type="region of interest" description="Disordered" evidence="1">
    <location>
        <begin position="128"/>
        <end position="198"/>
    </location>
</feature>
<gene>
    <name evidence="2" type="ORF">FN846DRAFT_977072</name>
</gene>
<name>A0A5J5EGG3_9PEZI</name>
<comment type="caution">
    <text evidence="2">The sequence shown here is derived from an EMBL/GenBank/DDBJ whole genome shotgun (WGS) entry which is preliminary data.</text>
</comment>
<feature type="region of interest" description="Disordered" evidence="1">
    <location>
        <begin position="329"/>
        <end position="350"/>
    </location>
</feature>
<proteinExistence type="predicted"/>
<feature type="compositionally biased region" description="Polar residues" evidence="1">
    <location>
        <begin position="475"/>
        <end position="507"/>
    </location>
</feature>
<organism evidence="2 3">
    <name type="scientific">Sphaerosporella brunnea</name>
    <dbReference type="NCBI Taxonomy" id="1250544"/>
    <lineage>
        <taxon>Eukaryota</taxon>
        <taxon>Fungi</taxon>
        <taxon>Dikarya</taxon>
        <taxon>Ascomycota</taxon>
        <taxon>Pezizomycotina</taxon>
        <taxon>Pezizomycetes</taxon>
        <taxon>Pezizales</taxon>
        <taxon>Pyronemataceae</taxon>
        <taxon>Sphaerosporella</taxon>
    </lineage>
</organism>
<dbReference type="InParanoid" id="A0A5J5EGG3"/>
<accession>A0A5J5EGG3</accession>
<sequence>MFRKRLGDPALFPHAPPAIPKEQQVFEPVGKMIWVQYFTKVSQDVENEGDSSIGMQLTKTFRLLQMMCMTKDATKSLEAFQQDYEGWHQAYRQGRLPLSPTADINEAVISRILLELLDSGVSLVSKQRVSHEGVNASKRSSQRKGFPPSRIPRPSPQPGASQRPTPSRYSPGRVYGPPSRIPVLKSKAGGGAMHAQSLKNPRVGSKIVGSKIVDEDDPYLDLPEGTNPRRYRFFLDHLFNDHQSSRSPTPPSRTSTPSLTSILTTATPMTPSTKLDEINTPADRKHPMDEVKLSDSLLSTPGKIPFVFRVDSANRRMLCSDLEKSLTTSSLDKLASSSDKSLADGGKVRPSSFAGVTQEFSSYGPPRDRRTICADHRNALKELSVNENVRAAAAEVTPVKRKGKEQLVDSVDSTKGVTSPRAHLKYRPTGIPKPVAPSYARGTSASHSKRSTRQHRKMTPATSSSIKPVHPLMRSPTTPSKINNWTPSMTNSPVNPEKSSANKQVSVTPKGKPSPARPGRRSGIPVPVGKVGTPPAGTRKDFKSPVNSRASLPAKATSVKPELPRMAASVVNVSTPAQAESSNTNARTRARKWLGIGKKSSTQAASADVKPKKRSGVSDWFRTDKKVPKFSKSASEYNFADAEIATLKARISEQQQHQSTQPQEGFRVAGGDVYSPTSQDNPIAVCMDLISLATAQSGKKRENLLALAGVLCDAITQSKEAQIAGQTAMLARDEAVLAAKIAERARAEVGVHFQKVCRMIAAGPEFGGKA</sequence>
<evidence type="ECO:0000256" key="1">
    <source>
        <dbReference type="SAM" id="MobiDB-lite"/>
    </source>
</evidence>
<evidence type="ECO:0000313" key="2">
    <source>
        <dbReference type="EMBL" id="KAA8893868.1"/>
    </source>
</evidence>